<proteinExistence type="predicted"/>
<evidence type="ECO:0000313" key="2">
    <source>
        <dbReference type="Proteomes" id="UP001228171"/>
    </source>
</evidence>
<sequence>MKSIDQAYEYLTEYSLAFADGRPWDLIHVDFSIYFKMATADHFLIFEGNKINVGGFENNSDAIWTGLDATIFIRDYMVKVTGDRIWGLKFTLYPNGKFEIEYDYNKPKDYEETSEVITGDEISQAFLR</sequence>
<evidence type="ECO:0000313" key="1">
    <source>
        <dbReference type="EMBL" id="MDP4544570.1"/>
    </source>
</evidence>
<protein>
    <submittedName>
        <fullName evidence="1">Uncharacterized protein</fullName>
    </submittedName>
</protein>
<reference evidence="1 2" key="1">
    <citation type="submission" date="2023-08" db="EMBL/GenBank/DDBJ databases">
        <authorList>
            <person name="Kumar R."/>
        </authorList>
    </citation>
    <scope>NUCLEOTIDE SEQUENCE [LARGE SCALE GENOMIC DNA]</scope>
    <source>
        <strain evidence="1 2">LUR13</strain>
    </source>
</reference>
<dbReference type="RefSeq" id="WP_201612407.1">
    <property type="nucleotide sequence ID" value="NZ_JAVAJI010000007.1"/>
</dbReference>
<gene>
    <name evidence="1" type="ORF">Q8P09_05715</name>
</gene>
<keyword evidence="2" id="KW-1185">Reference proteome</keyword>
<dbReference type="Proteomes" id="UP001228171">
    <property type="component" value="Unassembled WGS sequence"/>
</dbReference>
<dbReference type="EMBL" id="JAVAJI010000007">
    <property type="protein sequence ID" value="MDP4544570.1"/>
    <property type="molecule type" value="Genomic_DNA"/>
</dbReference>
<accession>A0ABT9HFL7</accession>
<comment type="caution">
    <text evidence="1">The sequence shown here is derived from an EMBL/GenBank/DDBJ whole genome shotgun (WGS) entry which is preliminary data.</text>
</comment>
<organism evidence="1 2">
    <name type="scientific">Psychrobacter faecalis</name>
    <dbReference type="NCBI Taxonomy" id="180588"/>
    <lineage>
        <taxon>Bacteria</taxon>
        <taxon>Pseudomonadati</taxon>
        <taxon>Pseudomonadota</taxon>
        <taxon>Gammaproteobacteria</taxon>
        <taxon>Moraxellales</taxon>
        <taxon>Moraxellaceae</taxon>
        <taxon>Psychrobacter</taxon>
    </lineage>
</organism>
<name>A0ABT9HFL7_9GAMM</name>